<dbReference type="GO" id="GO:0005524">
    <property type="term" value="F:ATP binding"/>
    <property type="evidence" value="ECO:0007669"/>
    <property type="project" value="InterPro"/>
</dbReference>
<proteinExistence type="predicted"/>
<evidence type="ECO:0000313" key="2">
    <source>
        <dbReference type="EMBL" id="SET40042.1"/>
    </source>
</evidence>
<evidence type="ECO:0000259" key="1">
    <source>
        <dbReference type="Pfam" id="PF01695"/>
    </source>
</evidence>
<protein>
    <submittedName>
        <fullName evidence="2">IstB-like ATP binding protein</fullName>
    </submittedName>
</protein>
<dbReference type="Proteomes" id="UP000199345">
    <property type="component" value="Unassembled WGS sequence"/>
</dbReference>
<reference evidence="3" key="1">
    <citation type="submission" date="2016-10" db="EMBL/GenBank/DDBJ databases">
        <authorList>
            <person name="Varghese N."/>
            <person name="Submissions S."/>
        </authorList>
    </citation>
    <scope>NUCLEOTIDE SEQUENCE [LARGE SCALE GENOMIC DNA]</scope>
    <source>
        <strain evidence="3">Nm71</strain>
    </source>
</reference>
<gene>
    <name evidence="2" type="ORF">SAMN05216326_1253</name>
</gene>
<sequence length="128" mass="14958">MITDRYARRKALYLHGMAPPWQEWQAEGGARQKPVIPEVWLDRLIATEQTDRKARSLNYQLHTARLPHHRELIHFDWAENPLTKARIEQLAGGALLFHLINQLHETTSLIIISNLNFAEWVQVFGDEK</sequence>
<dbReference type="InterPro" id="IPR002611">
    <property type="entry name" value="IstB_ATP-bd"/>
</dbReference>
<organism evidence="2 3">
    <name type="scientific">Nitrosomonas marina</name>
    <dbReference type="NCBI Taxonomy" id="917"/>
    <lineage>
        <taxon>Bacteria</taxon>
        <taxon>Pseudomonadati</taxon>
        <taxon>Pseudomonadota</taxon>
        <taxon>Betaproteobacteria</taxon>
        <taxon>Nitrosomonadales</taxon>
        <taxon>Nitrosomonadaceae</taxon>
        <taxon>Nitrosomonas</taxon>
    </lineage>
</organism>
<dbReference type="AlphaFoldDB" id="A0A1I0E4H8"/>
<keyword evidence="3" id="KW-1185">Reference proteome</keyword>
<feature type="domain" description="IstB-like ATP-binding" evidence="1">
    <location>
        <begin position="91"/>
        <end position="128"/>
    </location>
</feature>
<dbReference type="Pfam" id="PF01695">
    <property type="entry name" value="IstB_IS21"/>
    <property type="match status" value="1"/>
</dbReference>
<name>A0A1I0E4H8_9PROT</name>
<dbReference type="EMBL" id="FOIA01000025">
    <property type="protein sequence ID" value="SET40042.1"/>
    <property type="molecule type" value="Genomic_DNA"/>
</dbReference>
<evidence type="ECO:0000313" key="3">
    <source>
        <dbReference type="Proteomes" id="UP000199345"/>
    </source>
</evidence>
<accession>A0A1I0E4H8</accession>